<dbReference type="GO" id="GO:0016491">
    <property type="term" value="F:oxidoreductase activity"/>
    <property type="evidence" value="ECO:0007669"/>
    <property type="project" value="UniProtKB-KW"/>
</dbReference>
<dbReference type="PRINTS" id="PR00080">
    <property type="entry name" value="SDRFAMILY"/>
</dbReference>
<dbReference type="AlphaFoldDB" id="A0A4U9EWU5"/>
<dbReference type="Pfam" id="PF00106">
    <property type="entry name" value="adh_short"/>
    <property type="match status" value="1"/>
</dbReference>
<keyword evidence="2" id="KW-0560">Oxidoreductase</keyword>
<dbReference type="PANTHER" id="PTHR43976">
    <property type="entry name" value="SHORT CHAIN DEHYDROGENASE"/>
    <property type="match status" value="1"/>
</dbReference>
<dbReference type="InterPro" id="IPR002347">
    <property type="entry name" value="SDR_fam"/>
</dbReference>
<evidence type="ECO:0000256" key="1">
    <source>
        <dbReference type="ARBA" id="ARBA00006484"/>
    </source>
</evidence>
<evidence type="ECO:0000313" key="4">
    <source>
        <dbReference type="EMBL" id="VIO55472.1"/>
    </source>
</evidence>
<dbReference type="InterPro" id="IPR009288">
    <property type="entry name" value="AIG2-like_dom"/>
</dbReference>
<dbReference type="SUPFAM" id="SSF110857">
    <property type="entry name" value="Gamma-glutamyl cyclotransferase-like"/>
    <property type="match status" value="1"/>
</dbReference>
<name>A0A4U9EWU5_GIBZA</name>
<dbReference type="PRINTS" id="PR00081">
    <property type="entry name" value="GDHRDH"/>
</dbReference>
<evidence type="ECO:0000259" key="3">
    <source>
        <dbReference type="Pfam" id="PF06094"/>
    </source>
</evidence>
<dbReference type="Gene3D" id="3.10.490.10">
    <property type="entry name" value="Gamma-glutamyl cyclotransferase-like"/>
    <property type="match status" value="1"/>
</dbReference>
<dbReference type="InterPro" id="IPR051911">
    <property type="entry name" value="SDR_oxidoreductase"/>
</dbReference>
<organism evidence="4">
    <name type="scientific">Gibberella zeae</name>
    <name type="common">Wheat head blight fungus</name>
    <name type="synonym">Fusarium graminearum</name>
    <dbReference type="NCBI Taxonomy" id="5518"/>
    <lineage>
        <taxon>Eukaryota</taxon>
        <taxon>Fungi</taxon>
        <taxon>Dikarya</taxon>
        <taxon>Ascomycota</taxon>
        <taxon>Pezizomycotina</taxon>
        <taxon>Sordariomycetes</taxon>
        <taxon>Hypocreomycetidae</taxon>
        <taxon>Hypocreales</taxon>
        <taxon>Nectriaceae</taxon>
        <taxon>Fusarium</taxon>
    </lineage>
</organism>
<dbReference type="CDD" id="cd06661">
    <property type="entry name" value="GGCT_like"/>
    <property type="match status" value="1"/>
</dbReference>
<proteinExistence type="inferred from homology"/>
<gene>
    <name evidence="4" type="ORF">FUG_LOCUS170363</name>
</gene>
<comment type="similarity">
    <text evidence="1">Belongs to the short-chain dehydrogenases/reductases (SDR) family.</text>
</comment>
<dbReference type="SUPFAM" id="SSF51735">
    <property type="entry name" value="NAD(P)-binding Rossmann-fold domains"/>
    <property type="match status" value="1"/>
</dbReference>
<dbReference type="Gene3D" id="3.40.50.720">
    <property type="entry name" value="NAD(P)-binding Rossmann-like Domain"/>
    <property type="match status" value="1"/>
</dbReference>
<accession>A0A4U9EWU5</accession>
<sequence length="769" mass="84561">MSSPVWFITAASSGFGHDIALNALKLGHTVIATARSTSRVQDLADAGAHTLAFDVTSSISDLEAIARDVYAKHGRVDYLINAAGYILDGAVEEVSPEELYNSFNTNVFGIFNTIRAFLPGMREQSVGENGRRGTVVTFGSIGSWSGGATFSVYSMAKACVSSLAESLREELAPFNILASVVEPGYFRTSFLNPGVKVVTKNRMDVYNDEKTPTGMTRQALVATDNNQPGDVKKGTKVIVEILTGTGVGKGREVPVRIILGSDADAFIRGKIGEALKILDDWKSVTVSTDHTDSLTGRHNKKQVSIAMAVTSQPRPRPLFVYGTLRALPLLAWALTGDAAKTSAVADLVRPAKVHGCARYSTHHCNYPAVIKQDDHEVDGYVLLLKTKPQRKKLDDFEGEAYTPTAALATLDDGTTIETDIYLWDDLRDYFSGRIRSSTKWMNADTGPPRPQAIGEAGLLRSDVAIRMTQPWQFDENQPWVPASLRTVCSIPETIKTQGQLNLHPGEEGFLTGESSDGLWGVATFKRESHEEAINVLIPMNRIIKGAPYRSLQDKLNDRPPTMNQIANVHLDPPWTHTSGTWRNFQKNIRPIRSRGLPSRLVDTVFNHPAFAEQSRLLLMALPNQPDSGCQMASLPCAMLILRPITASYPTKNFQEIYVRFYTNMAGFDPDVVGVYVGQSQTSLWGQQQDHDGNTDGLRNKSPHYNIARCTSKNCRYAVPIILFDRTQTLDSIWMPLVFASAIIALYLLPQSHVYWPQGVGNIGCGKRKG</sequence>
<feature type="domain" description="Gamma-glutamylcyclotransferase AIG2-like" evidence="3">
    <location>
        <begin position="318"/>
        <end position="440"/>
    </location>
</feature>
<evidence type="ECO:0000256" key="2">
    <source>
        <dbReference type="ARBA" id="ARBA00023002"/>
    </source>
</evidence>
<protein>
    <recommendedName>
        <fullName evidence="3">Gamma-glutamylcyclotransferase AIG2-like domain-containing protein</fullName>
    </recommendedName>
</protein>
<reference evidence="4" key="1">
    <citation type="submission" date="2019-04" db="EMBL/GenBank/DDBJ databases">
        <authorList>
            <person name="Melise S."/>
            <person name="Noan J."/>
            <person name="Okalmin O."/>
        </authorList>
    </citation>
    <scope>NUCLEOTIDE SEQUENCE</scope>
    <source>
        <strain evidence="4">FN9</strain>
    </source>
</reference>
<dbReference type="PANTHER" id="PTHR43976:SF16">
    <property type="entry name" value="SHORT-CHAIN DEHYDROGENASE_REDUCTASE FAMILY PROTEIN"/>
    <property type="match status" value="1"/>
</dbReference>
<dbReference type="InterPro" id="IPR036291">
    <property type="entry name" value="NAD(P)-bd_dom_sf"/>
</dbReference>
<dbReference type="CDD" id="cd05374">
    <property type="entry name" value="17beta-HSD-like_SDR_c"/>
    <property type="match status" value="1"/>
</dbReference>
<dbReference type="InterPro" id="IPR036568">
    <property type="entry name" value="GGCT-like_sf"/>
</dbReference>
<dbReference type="EMBL" id="CAAKMV010000120">
    <property type="protein sequence ID" value="VIO55472.1"/>
    <property type="molecule type" value="Genomic_DNA"/>
</dbReference>
<dbReference type="Pfam" id="PF06094">
    <property type="entry name" value="GGACT"/>
    <property type="match status" value="1"/>
</dbReference>
<dbReference type="InterPro" id="IPR013024">
    <property type="entry name" value="GGCT-like"/>
</dbReference>